<dbReference type="RefSeq" id="WP_264224785.1">
    <property type="nucleotide sequence ID" value="NZ_CP107716.1"/>
</dbReference>
<organism evidence="3 4">
    <name type="scientific">Pelagibacterium flavum</name>
    <dbReference type="NCBI Taxonomy" id="2984530"/>
    <lineage>
        <taxon>Bacteria</taxon>
        <taxon>Pseudomonadati</taxon>
        <taxon>Pseudomonadota</taxon>
        <taxon>Alphaproteobacteria</taxon>
        <taxon>Hyphomicrobiales</taxon>
        <taxon>Devosiaceae</taxon>
        <taxon>Pelagibacterium</taxon>
    </lineage>
</organism>
<dbReference type="InterPro" id="IPR050273">
    <property type="entry name" value="GppA/Ppx_hydrolase"/>
</dbReference>
<feature type="compositionally biased region" description="Polar residues" evidence="1">
    <location>
        <begin position="1"/>
        <end position="10"/>
    </location>
</feature>
<dbReference type="Pfam" id="PF02541">
    <property type="entry name" value="Ppx-GppA"/>
    <property type="match status" value="1"/>
</dbReference>
<dbReference type="InterPro" id="IPR003695">
    <property type="entry name" value="Ppx_GppA_N"/>
</dbReference>
<evidence type="ECO:0000313" key="3">
    <source>
        <dbReference type="EMBL" id="UYQ71124.1"/>
    </source>
</evidence>
<feature type="domain" description="Ppx/GppA phosphatase N-terminal" evidence="2">
    <location>
        <begin position="75"/>
        <end position="378"/>
    </location>
</feature>
<dbReference type="InterPro" id="IPR043129">
    <property type="entry name" value="ATPase_NBD"/>
</dbReference>
<dbReference type="Proteomes" id="UP001163882">
    <property type="component" value="Chromosome"/>
</dbReference>
<proteinExistence type="predicted"/>
<sequence>MTDSSRSTALSAAPASLRERANEPVRHEREDAKAQPSAKRAARWTSQPKSAGQRKKRAPAYAALDLGTNNCRLLIARPTENGFRVLDGFSRIVRLGEGLSQTGRLSEAAMDRTIEALKICRNKLAQHEGVRARIIATEACRSATNSAAFLARVKREVGLTFEVVDRKTEAELAVTGCADLIETDAPGAILFDIGGGSSELAWLDFRGGRPRNQGKTSASIRSWQSLPVGVVSIAEKFGGVDVTPEIFEAMVGHVTDQLRHFRGRDKLRGMLASHPVHFLGTSGTVTTLAGLYLGLERYERSKVDGLWMHADDVDATMRVLLAMSYDKRTSNPCIGKERADLVIPGCAIFEAIRREWPCKRIRVADRGLREGILISMMSEDRVWMRGRPGRRRRGGSNAK</sequence>
<protein>
    <submittedName>
        <fullName evidence="3">Ppx/GppA family phosphatase</fullName>
    </submittedName>
</protein>
<accession>A0ABY6INV6</accession>
<dbReference type="CDD" id="cd24054">
    <property type="entry name" value="ASKHA_NBD_AaPPX-GppA_MtPPX2-like"/>
    <property type="match status" value="1"/>
</dbReference>
<dbReference type="Gene3D" id="3.30.420.40">
    <property type="match status" value="1"/>
</dbReference>
<dbReference type="PANTHER" id="PTHR30005">
    <property type="entry name" value="EXOPOLYPHOSPHATASE"/>
    <property type="match status" value="1"/>
</dbReference>
<feature type="region of interest" description="Disordered" evidence="1">
    <location>
        <begin position="1"/>
        <end position="58"/>
    </location>
</feature>
<dbReference type="Gene3D" id="3.30.420.150">
    <property type="entry name" value="Exopolyphosphatase. Domain 2"/>
    <property type="match status" value="1"/>
</dbReference>
<gene>
    <name evidence="3" type="ORF">OF122_13815</name>
</gene>
<evidence type="ECO:0000256" key="1">
    <source>
        <dbReference type="SAM" id="MobiDB-lite"/>
    </source>
</evidence>
<evidence type="ECO:0000313" key="4">
    <source>
        <dbReference type="Proteomes" id="UP001163882"/>
    </source>
</evidence>
<dbReference type="PANTHER" id="PTHR30005:SF0">
    <property type="entry name" value="RETROGRADE REGULATION PROTEIN 2"/>
    <property type="match status" value="1"/>
</dbReference>
<evidence type="ECO:0000259" key="2">
    <source>
        <dbReference type="Pfam" id="PF02541"/>
    </source>
</evidence>
<dbReference type="EMBL" id="CP107716">
    <property type="protein sequence ID" value="UYQ71124.1"/>
    <property type="molecule type" value="Genomic_DNA"/>
</dbReference>
<name>A0ABY6INV6_9HYPH</name>
<dbReference type="SUPFAM" id="SSF53067">
    <property type="entry name" value="Actin-like ATPase domain"/>
    <property type="match status" value="2"/>
</dbReference>
<feature type="compositionally biased region" description="Basic and acidic residues" evidence="1">
    <location>
        <begin position="17"/>
        <end position="33"/>
    </location>
</feature>
<reference evidence="3" key="1">
    <citation type="submission" date="2022-10" db="EMBL/GenBank/DDBJ databases">
        <title>YIM 151497 complete genome.</title>
        <authorList>
            <person name="Chen X."/>
        </authorList>
    </citation>
    <scope>NUCLEOTIDE SEQUENCE</scope>
    <source>
        <strain evidence="3">YIM 151497</strain>
    </source>
</reference>
<keyword evidence="4" id="KW-1185">Reference proteome</keyword>